<keyword evidence="3" id="KW-1185">Reference proteome</keyword>
<comment type="caution">
    <text evidence="1">The sequence shown here is derived from an EMBL/GenBank/DDBJ whole genome shotgun (WGS) entry which is preliminary data.</text>
</comment>
<feature type="non-terminal residue" evidence="1">
    <location>
        <position position="1"/>
    </location>
</feature>
<dbReference type="EMBL" id="JAJJMA010207057">
    <property type="protein sequence ID" value="MCL7039976.1"/>
    <property type="molecule type" value="Genomic_DNA"/>
</dbReference>
<name>A0AA41V8F0_PAPNU</name>
<reference evidence="1" key="1">
    <citation type="submission" date="2022-03" db="EMBL/GenBank/DDBJ databases">
        <title>A functionally conserved STORR gene fusion in Papaver species that diverged 16.8 million years ago.</title>
        <authorList>
            <person name="Catania T."/>
        </authorList>
    </citation>
    <scope>NUCLEOTIDE SEQUENCE</scope>
    <source>
        <strain evidence="1">S-191538</strain>
    </source>
</reference>
<sequence>ANQAADGLADHAVQKQHQLGGTCFNYIWEFTCPLFLNQIVTDDSRGRTYPRKVPT</sequence>
<evidence type="ECO:0000313" key="3">
    <source>
        <dbReference type="Proteomes" id="UP001177140"/>
    </source>
</evidence>
<dbReference type="AlphaFoldDB" id="A0AA41V8F0"/>
<evidence type="ECO:0008006" key="4">
    <source>
        <dbReference type="Google" id="ProtNLM"/>
    </source>
</evidence>
<protein>
    <recommendedName>
        <fullName evidence="4">RNase H type-1 domain-containing protein</fullName>
    </recommendedName>
</protein>
<accession>A0AA41V8F0</accession>
<gene>
    <name evidence="2" type="ORF">MKW94_019972</name>
    <name evidence="1" type="ORF">MKW94_027353</name>
</gene>
<proteinExistence type="predicted"/>
<evidence type="ECO:0000313" key="1">
    <source>
        <dbReference type="EMBL" id="MCL7034641.1"/>
    </source>
</evidence>
<dbReference type="Proteomes" id="UP001177140">
    <property type="component" value="Unassembled WGS sequence"/>
</dbReference>
<evidence type="ECO:0000313" key="2">
    <source>
        <dbReference type="EMBL" id="MCL7039976.1"/>
    </source>
</evidence>
<dbReference type="EMBL" id="JAJJMA010147877">
    <property type="protein sequence ID" value="MCL7034641.1"/>
    <property type="molecule type" value="Genomic_DNA"/>
</dbReference>
<organism evidence="1 3">
    <name type="scientific">Papaver nudicaule</name>
    <name type="common">Iceland poppy</name>
    <dbReference type="NCBI Taxonomy" id="74823"/>
    <lineage>
        <taxon>Eukaryota</taxon>
        <taxon>Viridiplantae</taxon>
        <taxon>Streptophyta</taxon>
        <taxon>Embryophyta</taxon>
        <taxon>Tracheophyta</taxon>
        <taxon>Spermatophyta</taxon>
        <taxon>Magnoliopsida</taxon>
        <taxon>Ranunculales</taxon>
        <taxon>Papaveraceae</taxon>
        <taxon>Papaveroideae</taxon>
        <taxon>Papaver</taxon>
    </lineage>
</organism>